<keyword evidence="1" id="KW-0472">Membrane</keyword>
<proteinExistence type="predicted"/>
<protein>
    <submittedName>
        <fullName evidence="2">VanZ family protein</fullName>
    </submittedName>
</protein>
<evidence type="ECO:0000313" key="3">
    <source>
        <dbReference type="Proteomes" id="UP001056455"/>
    </source>
</evidence>
<dbReference type="EMBL" id="CP099489">
    <property type="protein sequence ID" value="USQ78653.1"/>
    <property type="molecule type" value="Genomic_DNA"/>
</dbReference>
<organism evidence="2 3">
    <name type="scientific">Ornithinimicrobium faecis</name>
    <dbReference type="NCBI Taxonomy" id="2934158"/>
    <lineage>
        <taxon>Bacteria</taxon>
        <taxon>Bacillati</taxon>
        <taxon>Actinomycetota</taxon>
        <taxon>Actinomycetes</taxon>
        <taxon>Micrococcales</taxon>
        <taxon>Ornithinimicrobiaceae</taxon>
        <taxon>Ornithinimicrobium</taxon>
    </lineage>
</organism>
<reference evidence="2" key="1">
    <citation type="submission" date="2022-06" db="EMBL/GenBank/DDBJ databases">
        <title>Ornithinimicrobium HY1793.</title>
        <authorList>
            <person name="Huang Y."/>
        </authorList>
    </citation>
    <scope>NUCLEOTIDE SEQUENCE</scope>
    <source>
        <strain evidence="2">HY1793</strain>
    </source>
</reference>
<sequence length="128" mass="13547">MQAVCRGLGWLLLLTLLLAQVWGLYLLVPSEGEPFFVGQDKVAHALLFGLPFALALVLGAWPVSLGILLHAVLSEPLQGLLTSTRTPDAWDTLADLVGIALAGALVMLVRRRGEGSAVTEPDAVRVAP</sequence>
<keyword evidence="1" id="KW-1133">Transmembrane helix</keyword>
<evidence type="ECO:0000313" key="2">
    <source>
        <dbReference type="EMBL" id="USQ78653.1"/>
    </source>
</evidence>
<accession>A0ABY4YPM0</accession>
<feature type="transmembrane region" description="Helical" evidence="1">
    <location>
        <begin position="47"/>
        <end position="73"/>
    </location>
</feature>
<keyword evidence="1" id="KW-0812">Transmembrane</keyword>
<dbReference type="RefSeq" id="WP_252591450.1">
    <property type="nucleotide sequence ID" value="NZ_CP099489.1"/>
</dbReference>
<dbReference type="Proteomes" id="UP001056455">
    <property type="component" value="Chromosome"/>
</dbReference>
<gene>
    <name evidence="2" type="ORF">NF556_13575</name>
</gene>
<name>A0ABY4YPM0_9MICO</name>
<evidence type="ECO:0000256" key="1">
    <source>
        <dbReference type="SAM" id="Phobius"/>
    </source>
</evidence>
<keyword evidence="3" id="KW-1185">Reference proteome</keyword>